<dbReference type="FunFam" id="3.40.50.360:FF:000032">
    <property type="entry name" value="Bifunctional cytochrome P450/NADPH--P450 reductase"/>
    <property type="match status" value="1"/>
</dbReference>
<comment type="caution">
    <text evidence="20">The sequence shown here is derived from an EMBL/GenBank/DDBJ whole genome shotgun (WGS) entry which is preliminary data.</text>
</comment>
<dbReference type="GeneID" id="54330165"/>
<dbReference type="PROSITE" id="PS51384">
    <property type="entry name" value="FAD_FR"/>
    <property type="match status" value="1"/>
</dbReference>
<dbReference type="InterPro" id="IPR036396">
    <property type="entry name" value="Cyt_P450_sf"/>
</dbReference>
<dbReference type="CDD" id="cd11068">
    <property type="entry name" value="CYP120A1"/>
    <property type="match status" value="1"/>
</dbReference>
<dbReference type="SUPFAM" id="SSF52343">
    <property type="entry name" value="Ferredoxin reductase-like, C-terminal NADP-linked domain"/>
    <property type="match status" value="1"/>
</dbReference>
<dbReference type="CDD" id="cd06206">
    <property type="entry name" value="bifunctional_CYPOR"/>
    <property type="match status" value="1"/>
</dbReference>
<dbReference type="Gene3D" id="3.40.50.80">
    <property type="entry name" value="Nucleotide-binding domain of ferredoxin-NADP reductase (FNR) module"/>
    <property type="match status" value="1"/>
</dbReference>
<dbReference type="Pfam" id="PF00175">
    <property type="entry name" value="NAD_binding_1"/>
    <property type="match status" value="1"/>
</dbReference>
<keyword evidence="13 16" id="KW-0503">Monooxygenase</keyword>
<dbReference type="Gene3D" id="1.20.990.10">
    <property type="entry name" value="NADPH-cytochrome p450 Reductase, Chain A, domain 3"/>
    <property type="match status" value="1"/>
</dbReference>
<evidence type="ECO:0000256" key="5">
    <source>
        <dbReference type="ARBA" id="ARBA00022630"/>
    </source>
</evidence>
<dbReference type="InterPro" id="IPR017972">
    <property type="entry name" value="Cyt_P450_CS"/>
</dbReference>
<dbReference type="EMBL" id="QUQM01000007">
    <property type="protein sequence ID" value="KAA8646040.1"/>
    <property type="molecule type" value="Genomic_DNA"/>
</dbReference>
<dbReference type="VEuPathDB" id="FungiDB:EYZ11_008579"/>
<dbReference type="GO" id="GO:0070330">
    <property type="term" value="F:aromatase activity"/>
    <property type="evidence" value="ECO:0007669"/>
    <property type="project" value="UniProtKB-UniRule"/>
</dbReference>
<evidence type="ECO:0000256" key="10">
    <source>
        <dbReference type="ARBA" id="ARBA00022982"/>
    </source>
</evidence>
<feature type="domain" description="FAD-binding FR-type" evidence="19">
    <location>
        <begin position="684"/>
        <end position="922"/>
    </location>
</feature>
<dbReference type="SUPFAM" id="SSF52218">
    <property type="entry name" value="Flavoproteins"/>
    <property type="match status" value="1"/>
</dbReference>
<evidence type="ECO:0000256" key="9">
    <source>
        <dbReference type="ARBA" id="ARBA00022857"/>
    </source>
</evidence>
<dbReference type="EC" id="1.14.14.1" evidence="16"/>
<keyword evidence="12 16" id="KW-0408">Iron</keyword>
<reference evidence="20 21" key="1">
    <citation type="submission" date="2019-08" db="EMBL/GenBank/DDBJ databases">
        <title>The genome sequence of a newly discovered highly antifungal drug resistant Aspergillus species, Aspergillus tanneri NIH 1004.</title>
        <authorList>
            <person name="Mounaud S."/>
            <person name="Singh I."/>
            <person name="Joardar V."/>
            <person name="Pakala S."/>
            <person name="Pakala S."/>
            <person name="Venepally P."/>
            <person name="Chung J.K."/>
            <person name="Losada L."/>
            <person name="Nierman W.C."/>
        </authorList>
    </citation>
    <scope>NUCLEOTIDE SEQUENCE [LARGE SCALE GENOMIC DNA]</scope>
    <source>
        <strain evidence="20 21">NIH1004</strain>
    </source>
</reference>
<evidence type="ECO:0000256" key="13">
    <source>
        <dbReference type="ARBA" id="ARBA00023033"/>
    </source>
</evidence>
<dbReference type="Pfam" id="PF00667">
    <property type="entry name" value="FAD_binding_1"/>
    <property type="match status" value="1"/>
</dbReference>
<dbReference type="InterPro" id="IPR039261">
    <property type="entry name" value="FNR_nucleotide-bd"/>
</dbReference>
<keyword evidence="7 16" id="KW-0479">Metal-binding</keyword>
<comment type="similarity">
    <text evidence="2 16">In the N-terminal section; belongs to the cytochrome P450 family.</text>
</comment>
<accession>A0A5M9ML69</accession>
<dbReference type="InterPro" id="IPR023173">
    <property type="entry name" value="NADPH_Cyt_P450_Rdtase_alpha"/>
</dbReference>
<name>A0A5M9ML69_9EURO</name>
<dbReference type="GO" id="GO:0050660">
    <property type="term" value="F:flavin adenine dinucleotide binding"/>
    <property type="evidence" value="ECO:0007669"/>
    <property type="project" value="TreeGrafter"/>
</dbReference>
<evidence type="ECO:0000256" key="16">
    <source>
        <dbReference type="PIRNR" id="PIRNR000209"/>
    </source>
</evidence>
<comment type="catalytic activity">
    <reaction evidence="15 16">
        <text>2 oxidized [cytochrome P450] + NADPH = 2 reduced [cytochrome P450] + NADP(+) + H(+)</text>
        <dbReference type="Rhea" id="RHEA:24040"/>
        <dbReference type="Rhea" id="RHEA-COMP:14627"/>
        <dbReference type="Rhea" id="RHEA-COMP:14628"/>
        <dbReference type="ChEBI" id="CHEBI:15378"/>
        <dbReference type="ChEBI" id="CHEBI:55376"/>
        <dbReference type="ChEBI" id="CHEBI:57783"/>
        <dbReference type="ChEBI" id="CHEBI:58349"/>
        <dbReference type="ChEBI" id="CHEBI:60344"/>
        <dbReference type="EC" id="1.6.2.4"/>
    </reaction>
</comment>
<dbReference type="GO" id="GO:0005506">
    <property type="term" value="F:iron ion binding"/>
    <property type="evidence" value="ECO:0007669"/>
    <property type="project" value="UniProtKB-UniRule"/>
</dbReference>
<evidence type="ECO:0000256" key="1">
    <source>
        <dbReference type="ARBA" id="ARBA00001971"/>
    </source>
</evidence>
<dbReference type="InterPro" id="IPR001433">
    <property type="entry name" value="OxRdtase_FAD/NAD-bd"/>
</dbReference>
<evidence type="ECO:0000256" key="6">
    <source>
        <dbReference type="ARBA" id="ARBA00022643"/>
    </source>
</evidence>
<dbReference type="PROSITE" id="PS00086">
    <property type="entry name" value="CYTOCHROME_P450"/>
    <property type="match status" value="1"/>
</dbReference>
<proteinExistence type="inferred from homology"/>
<dbReference type="InterPro" id="IPR023206">
    <property type="entry name" value="Bifunctional_P450_P450_red"/>
</dbReference>
<dbReference type="AlphaFoldDB" id="A0A5M9ML69"/>
<dbReference type="InterPro" id="IPR001128">
    <property type="entry name" value="Cyt_P450"/>
</dbReference>
<dbReference type="SUPFAM" id="SSF48264">
    <property type="entry name" value="Cytochrome P450"/>
    <property type="match status" value="1"/>
</dbReference>
<evidence type="ECO:0000256" key="17">
    <source>
        <dbReference type="PIRSR" id="PIRSR000209-1"/>
    </source>
</evidence>
<evidence type="ECO:0000256" key="12">
    <source>
        <dbReference type="ARBA" id="ARBA00023004"/>
    </source>
</evidence>
<dbReference type="InterPro" id="IPR017927">
    <property type="entry name" value="FAD-bd_FR_type"/>
</dbReference>
<comment type="cofactor">
    <cofactor evidence="1 16 17">
        <name>heme</name>
        <dbReference type="ChEBI" id="CHEBI:30413"/>
    </cofactor>
</comment>
<dbReference type="InterPro" id="IPR017938">
    <property type="entry name" value="Riboflavin_synthase-like_b-brl"/>
</dbReference>
<keyword evidence="8 16" id="KW-0274">FAD</keyword>
<dbReference type="GO" id="GO:0020037">
    <property type="term" value="F:heme binding"/>
    <property type="evidence" value="ECO:0007669"/>
    <property type="project" value="UniProtKB-UniRule"/>
</dbReference>
<keyword evidence="11 16" id="KW-0560">Oxidoreductase</keyword>
<dbReference type="Pfam" id="PF00258">
    <property type="entry name" value="Flavodoxin_1"/>
    <property type="match status" value="1"/>
</dbReference>
<dbReference type="PRINTS" id="PR00385">
    <property type="entry name" value="P450"/>
</dbReference>
<evidence type="ECO:0000256" key="15">
    <source>
        <dbReference type="ARBA" id="ARBA00049342"/>
    </source>
</evidence>
<evidence type="ECO:0000256" key="7">
    <source>
        <dbReference type="ARBA" id="ARBA00022723"/>
    </source>
</evidence>
<dbReference type="SUPFAM" id="SSF63380">
    <property type="entry name" value="Riboflavin synthase domain-like"/>
    <property type="match status" value="1"/>
</dbReference>
<evidence type="ECO:0000313" key="20">
    <source>
        <dbReference type="EMBL" id="KAA8646040.1"/>
    </source>
</evidence>
<dbReference type="InterPro" id="IPR002401">
    <property type="entry name" value="Cyt_P450_E_grp-I"/>
</dbReference>
<dbReference type="PANTHER" id="PTHR19384">
    <property type="entry name" value="NITRIC OXIDE SYNTHASE-RELATED"/>
    <property type="match status" value="1"/>
</dbReference>
<dbReference type="PROSITE" id="PS50902">
    <property type="entry name" value="FLAVODOXIN_LIKE"/>
    <property type="match status" value="1"/>
</dbReference>
<evidence type="ECO:0000313" key="21">
    <source>
        <dbReference type="Proteomes" id="UP000324241"/>
    </source>
</evidence>
<keyword evidence="10 16" id="KW-0249">Electron transport</keyword>
<dbReference type="InterPro" id="IPR029039">
    <property type="entry name" value="Flavoprotein-like_sf"/>
</dbReference>
<dbReference type="Gene3D" id="2.40.30.10">
    <property type="entry name" value="Translation factors"/>
    <property type="match status" value="1"/>
</dbReference>
<feature type="binding site" description="axial binding residue" evidence="17">
    <location>
        <position position="414"/>
    </location>
    <ligand>
        <name>heme</name>
        <dbReference type="ChEBI" id="CHEBI:30413"/>
    </ligand>
    <ligandPart>
        <name>Fe</name>
        <dbReference type="ChEBI" id="CHEBI:18248"/>
    </ligandPart>
</feature>
<dbReference type="PRINTS" id="PR00463">
    <property type="entry name" value="EP450I"/>
</dbReference>
<dbReference type="PANTHER" id="PTHR19384:SF127">
    <property type="entry name" value="BIFUNCTIONAL CYTOCHROME P450_NADPH--P450 REDUCTASE"/>
    <property type="match status" value="1"/>
</dbReference>
<evidence type="ECO:0000259" key="18">
    <source>
        <dbReference type="PROSITE" id="PS50902"/>
    </source>
</evidence>
<evidence type="ECO:0000256" key="14">
    <source>
        <dbReference type="ARBA" id="ARBA00047827"/>
    </source>
</evidence>
<dbReference type="Proteomes" id="UP000324241">
    <property type="component" value="Unassembled WGS sequence"/>
</dbReference>
<comment type="cofactor">
    <cofactor evidence="16">
        <name>FAD</name>
        <dbReference type="ChEBI" id="CHEBI:57692"/>
    </cofactor>
    <cofactor evidence="16">
        <name>FMN</name>
        <dbReference type="ChEBI" id="CHEBI:58210"/>
    </cofactor>
</comment>
<comment type="catalytic activity">
    <reaction evidence="14 16">
        <text>an organic molecule + reduced [NADPH--hemoprotein reductase] + O2 = an alcohol + oxidized [NADPH--hemoprotein reductase] + H2O + H(+)</text>
        <dbReference type="Rhea" id="RHEA:17149"/>
        <dbReference type="Rhea" id="RHEA-COMP:11964"/>
        <dbReference type="Rhea" id="RHEA-COMP:11965"/>
        <dbReference type="ChEBI" id="CHEBI:15377"/>
        <dbReference type="ChEBI" id="CHEBI:15378"/>
        <dbReference type="ChEBI" id="CHEBI:15379"/>
        <dbReference type="ChEBI" id="CHEBI:30879"/>
        <dbReference type="ChEBI" id="CHEBI:57618"/>
        <dbReference type="ChEBI" id="CHEBI:58210"/>
        <dbReference type="ChEBI" id="CHEBI:142491"/>
        <dbReference type="EC" id="1.14.14.1"/>
    </reaction>
</comment>
<dbReference type="GO" id="GO:0005829">
    <property type="term" value="C:cytosol"/>
    <property type="evidence" value="ECO:0007669"/>
    <property type="project" value="TreeGrafter"/>
</dbReference>
<dbReference type="InterPro" id="IPR003097">
    <property type="entry name" value="CysJ-like_FAD-binding"/>
</dbReference>
<keyword evidence="4 16" id="KW-0349">Heme</keyword>
<sequence>MSDLKYIPIPGPRGIPFLGNVLDIDPEVPEQSFSLLADNYGPIFRLSMVGQPRVFISTHELVDEVCNEERFTKKVTAGLKEIRNGVEDGLFTAHYPGEENWEIAHRVLVPAFGPLTIRAMFDDMYDIATQLTLKWARQGPNAPIMVTDDFTRLTLDTIALCAMGTRFNSFYQEEMHPFIEAMVTLLQGSGDRARRPALMNSLPTSDNNKYWNDITFLRKLAQELVDARKNNPEDKKDLLNALILGRDPKTGQGLSDASIINNMITFLIAGHETTSGMLSFLFYYLLKNPSAYQKAQQEVDTVIGRRKITVEDLSKLPYITAVMRETLRLRSPAPLIAFHAHPTKNTEDPVTLGGGKYALSEDEAIVIILGKLHRDPKVYGEDAEEFRPERMLDAEFEKLPKNAWKPFGNGMRACIGRPFAWQEVLLLVAMLLQNFNFQMDDPSYDLRLKQTLTIKPDGFHMRAALRGGLDATKLGNFLNSGEVPSIDSDATGKDRKKATLASGAKPMYIFFGSNTGTCEAFARRLADDALGYGFAAEVKSLDSAMQNVPKDDPVVFISASYEGQPPDNAAHFFEWLSNLKDKELEGTQYAVFGCGHHDWHATFHRIPKIINQLVEERGGNRLCDLGVADAAKSDMFTDFDNWGESAFWPAITSKFGRSESKAKENKSTFQVEVSPGVRASNLGLQLHEGAVIENKLLTAPGIPEKRVVRFKLPADMTYQCGDYLAVLPTNPRHIVHRAIRCFDLPSDAMLTVSKPSRTSNGPTAIPLGTPISAFELFSTYVELSQPASKRDLTTIANVATTDADIKAELQYIASSPTRFTEEVVKKRLSPLDIIMKYPSLKMPIADFLGMLPPMRVRQYSISSSPLVDPTECSITFSVLNAPSLASEDEQYVGVASTYLSELQPEDRAHISVRASHTGFKPPIDLDTPMIMACAGSGLAPFRGFIMDRVEKIRGRRSPMGPNEEHPDVGKAAKAILYVGCRTKGKDDIHSEELAEWASEGAVDVRYAYSRPVDETSRRHVQDLMLDDRKELVELFDQGARVYVCGTTNVGQGVRQACKTMYLEKRREHYRLARERGEDVPEGVDEDEAAEEFLEGLKTKERYATDVFT</sequence>
<dbReference type="OrthoDB" id="1470350at2759"/>
<dbReference type="GO" id="GO:0003958">
    <property type="term" value="F:NADPH-hemoprotein reductase activity"/>
    <property type="evidence" value="ECO:0007669"/>
    <property type="project" value="UniProtKB-UniRule"/>
</dbReference>
<dbReference type="PIRSF" id="PIRSF000209">
    <property type="entry name" value="Bifunctional_P450_P450R"/>
    <property type="match status" value="1"/>
</dbReference>
<dbReference type="Gene3D" id="1.10.630.10">
    <property type="entry name" value="Cytochrome P450"/>
    <property type="match status" value="1"/>
</dbReference>
<dbReference type="Gene3D" id="3.40.50.360">
    <property type="match status" value="1"/>
</dbReference>
<feature type="domain" description="Flavodoxin-like" evidence="18">
    <location>
        <begin position="507"/>
        <end position="647"/>
    </location>
</feature>
<evidence type="ECO:0000259" key="19">
    <source>
        <dbReference type="PROSITE" id="PS51384"/>
    </source>
</evidence>
<dbReference type="RefSeq" id="XP_033425401.1">
    <property type="nucleotide sequence ID" value="XM_033572086.1"/>
</dbReference>
<evidence type="ECO:0000256" key="4">
    <source>
        <dbReference type="ARBA" id="ARBA00022617"/>
    </source>
</evidence>
<dbReference type="InterPro" id="IPR008254">
    <property type="entry name" value="Flavodoxin/NO_synth"/>
</dbReference>
<evidence type="ECO:0000256" key="8">
    <source>
        <dbReference type="ARBA" id="ARBA00022827"/>
    </source>
</evidence>
<dbReference type="Pfam" id="PF00067">
    <property type="entry name" value="p450"/>
    <property type="match status" value="1"/>
</dbReference>
<evidence type="ECO:0000256" key="2">
    <source>
        <dbReference type="ARBA" id="ARBA00010018"/>
    </source>
</evidence>
<dbReference type="GO" id="GO:0010181">
    <property type="term" value="F:FMN binding"/>
    <property type="evidence" value="ECO:0007669"/>
    <property type="project" value="UniProtKB-UniRule"/>
</dbReference>
<keyword evidence="3 16" id="KW-0813">Transport</keyword>
<protein>
    <recommendedName>
        <fullName evidence="16">Bifunctional cytochrome P450/NADPH--P450 reductase</fullName>
    </recommendedName>
    <domain>
        <recommendedName>
            <fullName evidence="16">Cytochrome P450</fullName>
            <ecNumber evidence="16">1.14.14.1</ecNumber>
        </recommendedName>
    </domain>
    <domain>
        <recommendedName>
            <fullName evidence="16">NADPH--cytochrome P450 reductase</fullName>
            <ecNumber evidence="16">1.6.2.4</ecNumber>
        </recommendedName>
    </domain>
</protein>
<keyword evidence="6 16" id="KW-0288">FMN</keyword>
<dbReference type="FunFam" id="1.10.630.10:FF:000040">
    <property type="entry name" value="Bifunctional cytochrome P450/NADPH--P450 reductase"/>
    <property type="match status" value="1"/>
</dbReference>
<dbReference type="FunFam" id="2.40.30.10:FF:000198">
    <property type="entry name" value="Bifunctional cytochrome P450/NADPH--P450 reductase"/>
    <property type="match status" value="1"/>
</dbReference>
<dbReference type="EC" id="1.6.2.4" evidence="16"/>
<evidence type="ECO:0000256" key="3">
    <source>
        <dbReference type="ARBA" id="ARBA00022448"/>
    </source>
</evidence>
<keyword evidence="5 16" id="KW-0285">Flavoprotein</keyword>
<organism evidence="20 21">
    <name type="scientific">Aspergillus tanneri</name>
    <dbReference type="NCBI Taxonomy" id="1220188"/>
    <lineage>
        <taxon>Eukaryota</taxon>
        <taxon>Fungi</taxon>
        <taxon>Dikarya</taxon>
        <taxon>Ascomycota</taxon>
        <taxon>Pezizomycotina</taxon>
        <taxon>Eurotiomycetes</taxon>
        <taxon>Eurotiomycetidae</taxon>
        <taxon>Eurotiales</taxon>
        <taxon>Aspergillaceae</taxon>
        <taxon>Aspergillus</taxon>
        <taxon>Aspergillus subgen. Circumdati</taxon>
    </lineage>
</organism>
<evidence type="ECO:0000256" key="11">
    <source>
        <dbReference type="ARBA" id="ARBA00023002"/>
    </source>
</evidence>
<gene>
    <name evidence="20" type="ORF">ATNIH1004_007463</name>
</gene>
<keyword evidence="9 16" id="KW-0521">NADP</keyword>